<feature type="repeat" description="PPR" evidence="1">
    <location>
        <begin position="762"/>
        <end position="796"/>
    </location>
</feature>
<dbReference type="HOGENOM" id="CLU_275103_0_0_1"/>
<comment type="caution">
    <text evidence="3">The sequence shown here is derived from an EMBL/GenBank/DDBJ whole genome shotgun (WGS) entry which is preliminary data.</text>
</comment>
<accession>G9MJ62</accession>
<dbReference type="RefSeq" id="XP_013959731.1">
    <property type="nucleotide sequence ID" value="XM_014104256.1"/>
</dbReference>
<dbReference type="PANTHER" id="PTHR23250">
    <property type="entry name" value="DYSFERLIN-RELATED"/>
    <property type="match status" value="1"/>
</dbReference>
<dbReference type="EMBL" id="ABDF02000003">
    <property type="protein sequence ID" value="EHK25526.1"/>
    <property type="molecule type" value="Genomic_DNA"/>
</dbReference>
<dbReference type="InterPro" id="IPR002885">
    <property type="entry name" value="PPR_rpt"/>
</dbReference>
<dbReference type="GeneID" id="25789393"/>
<dbReference type="OrthoDB" id="185373at2759"/>
<dbReference type="PANTHER" id="PTHR23250:SF1">
    <property type="entry name" value="TECTONIN BETA-PROPELLER REPEAT-CONTAINING PROTEIN 1"/>
    <property type="match status" value="1"/>
</dbReference>
<proteinExistence type="predicted"/>
<organism evidence="3 4">
    <name type="scientific">Hypocrea virens (strain Gv29-8 / FGSC 10586)</name>
    <name type="common">Gliocladium virens</name>
    <name type="synonym">Trichoderma virens</name>
    <dbReference type="NCBI Taxonomy" id="413071"/>
    <lineage>
        <taxon>Eukaryota</taxon>
        <taxon>Fungi</taxon>
        <taxon>Dikarya</taxon>
        <taxon>Ascomycota</taxon>
        <taxon>Pezizomycotina</taxon>
        <taxon>Sordariomycetes</taxon>
        <taxon>Hypocreomycetidae</taxon>
        <taxon>Hypocreales</taxon>
        <taxon>Hypocreaceae</taxon>
        <taxon>Trichoderma</taxon>
    </lineage>
</organism>
<dbReference type="STRING" id="413071.G9MJ62"/>
<gene>
    <name evidence="3" type="ORF">TRIVIDRAFT_189316</name>
</gene>
<feature type="region of interest" description="Disordered" evidence="2">
    <location>
        <begin position="263"/>
        <end position="298"/>
    </location>
</feature>
<dbReference type="InParanoid" id="G9MJ62"/>
<dbReference type="InterPro" id="IPR011990">
    <property type="entry name" value="TPR-like_helical_dom_sf"/>
</dbReference>
<evidence type="ECO:0000313" key="3">
    <source>
        <dbReference type="EMBL" id="EHK25526.1"/>
    </source>
</evidence>
<feature type="compositionally biased region" description="Polar residues" evidence="2">
    <location>
        <begin position="1127"/>
        <end position="1136"/>
    </location>
</feature>
<dbReference type="OMA" id="EWRINEQ"/>
<evidence type="ECO:0000256" key="2">
    <source>
        <dbReference type="SAM" id="MobiDB-lite"/>
    </source>
</evidence>
<reference evidence="3 4" key="1">
    <citation type="journal article" date="2011" name="Genome Biol.">
        <title>Comparative genome sequence analysis underscores mycoparasitism as the ancestral life style of Trichoderma.</title>
        <authorList>
            <person name="Kubicek C.P."/>
            <person name="Herrera-Estrella A."/>
            <person name="Seidl-Seiboth V."/>
            <person name="Martinez D.A."/>
            <person name="Druzhinina I.S."/>
            <person name="Thon M."/>
            <person name="Zeilinger S."/>
            <person name="Casas-Flores S."/>
            <person name="Horwitz B.A."/>
            <person name="Mukherjee P.K."/>
            <person name="Mukherjee M."/>
            <person name="Kredics L."/>
            <person name="Alcaraz L.D."/>
            <person name="Aerts A."/>
            <person name="Antal Z."/>
            <person name="Atanasova L."/>
            <person name="Cervantes-Badillo M.G."/>
            <person name="Challacombe J."/>
            <person name="Chertkov O."/>
            <person name="McCluskey K."/>
            <person name="Coulpier F."/>
            <person name="Deshpande N."/>
            <person name="von Doehren H."/>
            <person name="Ebbole D.J."/>
            <person name="Esquivel-Naranjo E.U."/>
            <person name="Fekete E."/>
            <person name="Flipphi M."/>
            <person name="Glaser F."/>
            <person name="Gomez-Rodriguez E.Y."/>
            <person name="Gruber S."/>
            <person name="Han C."/>
            <person name="Henrissat B."/>
            <person name="Hermosa R."/>
            <person name="Hernandez-Onate M."/>
            <person name="Karaffa L."/>
            <person name="Kosti I."/>
            <person name="Le Crom S."/>
            <person name="Lindquist E."/>
            <person name="Lucas S."/>
            <person name="Luebeck M."/>
            <person name="Luebeck P.S."/>
            <person name="Margeot A."/>
            <person name="Metz B."/>
            <person name="Misra M."/>
            <person name="Nevalainen H."/>
            <person name="Omann M."/>
            <person name="Packer N."/>
            <person name="Perrone G."/>
            <person name="Uresti-Rivera E.E."/>
            <person name="Salamov A."/>
            <person name="Schmoll M."/>
            <person name="Seiboth B."/>
            <person name="Shapiro H."/>
            <person name="Sukno S."/>
            <person name="Tamayo-Ramos J.A."/>
            <person name="Tisch D."/>
            <person name="Wiest A."/>
            <person name="Wilkinson H.H."/>
            <person name="Zhang M."/>
            <person name="Coutinho P.M."/>
            <person name="Kenerley C.M."/>
            <person name="Monte E."/>
            <person name="Baker S.E."/>
            <person name="Grigoriev I.V."/>
        </authorList>
    </citation>
    <scope>NUCLEOTIDE SEQUENCE [LARGE SCALE GENOMIC DNA]</scope>
    <source>
        <strain evidence="4">Gv29-8 / FGSC 10586</strain>
    </source>
</reference>
<sequence>MHGSRRTASLQPGDYDHEITITDDEEAQSLQATSSEGGGLFLTNTSTRLLSDRGAETEEEQGQPSEGGRDPGHLQPTASTGKDGGAPIYQPYTSETINLGPSGSSARPSIEIRGKSLAFAPRSREQRESTIDILYENERGGFCCGVALFASAALGGLDPTPWTNKYHNPSPTDIRTAQVPDPSWEWVWPEWRINEQEGLDKDGWEYSFAFQKLFSWHGPKWWNSFVRRRAWTRQRAKRRSEDTAAENMLAGVDYFHIRPASVLSPPSQSSQAGSRAPSRAPSRTSMTQASTAEGRERPDIEDIETLLQVLRSARIDRERIEAVENYIQHAIDLTELQHEMHEIMSLFIFQQSRRQLLSYLMQIHDEAAKAWEEDKSLERKLRKEALDAATKHAEEEVCKLVYWSDVKQMAESGELRDVVDSCQLGADPWQGLDKIATRPNNARNRMFRQAFREKSEARMEDVERKLTSPYVPTVRDYPSAHAAKESKIHALQAARVQVAFDMIWRHFGQATPDWSETFNLLKRMMTKRSEPSSMAAMRIVLPKSWELELGSKKIEFVDSTTGLLAKLRVSSDHQDPSAIILRGKSSVLANAAEELVAACKDVEVYRLGEVAAFGYEEKRLWPAIEDAADGGSFIPEDKLDNIWVHQEHQTYWIDTPYEQTPRPEQWTVENLDLYITILVCGRLRPHLALRYYAKPEKDGTFVDTDGIRIKLIMDALTDAGAKACITPSILKMAMSFMAHKGGHRADADRLLTLAEEWGIPLDTEVFNIMLEGYVTKRDVSFFHWLLRKMEQRYFQPNARTWLLFLELVEKEIERRQVIVAMYDLGLFQDPATRRGIARIMATHDAYVAFRSGKRLAAFMAEQKSRYGDDWFTTDAMNSILTEFFRFHERDNRRFDEFRSLIEKQSEDGRKVGADTINLVLEKCLAYKDWDTAIWALTKLHESGCEADALTYQYVIRLAIRMQLPHALGVAVFYGALEYKLRDLTRVILRRHLVDHVKDTFWLQHKPKLLSKEMGRLLVNNKAKGLSRIVSRVEWAVNHACKGYKPAKPLAELLDVAQRTKDWPLVLRHRYPQSFQYEGADAPTEDLAIRMESEVVGSKPMNVILSWNFDPKTMVQGWNEEREKKAQDASTPSTQFVYQPPPFQTHHVNDFTKLS</sequence>
<dbReference type="eggNOG" id="ENOG502S2MG">
    <property type="taxonomic scope" value="Eukaryota"/>
</dbReference>
<feature type="compositionally biased region" description="Polar residues" evidence="2">
    <location>
        <begin position="1"/>
        <end position="10"/>
    </location>
</feature>
<feature type="region of interest" description="Disordered" evidence="2">
    <location>
        <begin position="1119"/>
        <end position="1140"/>
    </location>
</feature>
<feature type="compositionally biased region" description="Low complexity" evidence="2">
    <location>
        <begin position="264"/>
        <end position="283"/>
    </location>
</feature>
<name>G9MJ62_HYPVG</name>
<dbReference type="AlphaFoldDB" id="G9MJ62"/>
<dbReference type="PROSITE" id="PS51375">
    <property type="entry name" value="PPR"/>
    <property type="match status" value="1"/>
</dbReference>
<feature type="region of interest" description="Disordered" evidence="2">
    <location>
        <begin position="1"/>
        <end position="109"/>
    </location>
</feature>
<dbReference type="Gene3D" id="1.25.40.10">
    <property type="entry name" value="Tetratricopeptide repeat domain"/>
    <property type="match status" value="1"/>
</dbReference>
<dbReference type="InterPro" id="IPR051513">
    <property type="entry name" value="Tectonin_beta-prop"/>
</dbReference>
<evidence type="ECO:0000256" key="1">
    <source>
        <dbReference type="PROSITE-ProRule" id="PRU00708"/>
    </source>
</evidence>
<dbReference type="Proteomes" id="UP000007115">
    <property type="component" value="Unassembled WGS sequence"/>
</dbReference>
<evidence type="ECO:0008006" key="5">
    <source>
        <dbReference type="Google" id="ProtNLM"/>
    </source>
</evidence>
<protein>
    <recommendedName>
        <fullName evidence="5">Peroxin/Ferlin domain-containing protein</fullName>
    </recommendedName>
</protein>
<feature type="compositionally biased region" description="Polar residues" evidence="2">
    <location>
        <begin position="91"/>
        <end position="107"/>
    </location>
</feature>
<evidence type="ECO:0000313" key="4">
    <source>
        <dbReference type="Proteomes" id="UP000007115"/>
    </source>
</evidence>
<keyword evidence="4" id="KW-1185">Reference proteome</keyword>
<dbReference type="VEuPathDB" id="FungiDB:TRIVIDRAFT_189316"/>